<reference evidence="5" key="1">
    <citation type="submission" date="2015-05" db="EMBL/GenBank/DDBJ databases">
        <authorList>
            <person name="Wang D.B."/>
            <person name="Wang M."/>
        </authorList>
    </citation>
    <scope>NUCLEOTIDE SEQUENCE [LARGE SCALE GENOMIC DNA]</scope>
    <source>
        <strain evidence="5">L1-83</strain>
    </source>
</reference>
<evidence type="ECO:0000256" key="3">
    <source>
        <dbReference type="ARBA" id="ARBA00023125"/>
    </source>
</evidence>
<evidence type="ECO:0000256" key="2">
    <source>
        <dbReference type="ARBA" id="ARBA00023015"/>
    </source>
</evidence>
<dbReference type="EMBL" id="CYYR01000001">
    <property type="protein sequence ID" value="CUN40013.1"/>
    <property type="molecule type" value="Genomic_DNA"/>
</dbReference>
<evidence type="ECO:0000313" key="7">
    <source>
        <dbReference type="EMBL" id="RGR70016.1"/>
    </source>
</evidence>
<dbReference type="SUPFAM" id="SSF46785">
    <property type="entry name" value="Winged helix' DNA-binding domain"/>
    <property type="match status" value="1"/>
</dbReference>
<evidence type="ECO:0000313" key="12">
    <source>
        <dbReference type="Proteomes" id="UP000266391"/>
    </source>
</evidence>
<sequence length="105" mass="12385">MKNIELSACEEMIMTIIWNNEAELDLAAVMTQTNERYHTAWKPQTVSTFLARAKKKGFLASYQKGRYSYYQPLVSKEEYRKMKLLALLTQFYDNDREAMKKDIMA</sequence>
<keyword evidence="2" id="KW-0805">Transcription regulation</keyword>
<keyword evidence="10" id="KW-1185">Reference proteome</keyword>
<accession>A0A0M6X110</accession>
<evidence type="ECO:0000256" key="1">
    <source>
        <dbReference type="ARBA" id="ARBA00011046"/>
    </source>
</evidence>
<keyword evidence="3" id="KW-0238">DNA-binding</keyword>
<evidence type="ECO:0000313" key="13">
    <source>
        <dbReference type="Proteomes" id="UP000283701"/>
    </source>
</evidence>
<dbReference type="Proteomes" id="UP000266391">
    <property type="component" value="Unassembled WGS sequence"/>
</dbReference>
<protein>
    <submittedName>
        <fullName evidence="6">Regulatory protein BlaI</fullName>
    </submittedName>
</protein>
<dbReference type="EMBL" id="QRUN01000004">
    <property type="protein sequence ID" value="RGR70016.1"/>
    <property type="molecule type" value="Genomic_DNA"/>
</dbReference>
<evidence type="ECO:0000313" key="5">
    <source>
        <dbReference type="EMBL" id="CRL42733.1"/>
    </source>
</evidence>
<dbReference type="Pfam" id="PF03965">
    <property type="entry name" value="Penicillinase_R"/>
    <property type="match status" value="1"/>
</dbReference>
<dbReference type="EMBL" id="CVRS01000106">
    <property type="protein sequence ID" value="CRL42733.1"/>
    <property type="molecule type" value="Genomic_DNA"/>
</dbReference>
<keyword evidence="4" id="KW-0804">Transcription</keyword>
<evidence type="ECO:0000256" key="4">
    <source>
        <dbReference type="ARBA" id="ARBA00023163"/>
    </source>
</evidence>
<dbReference type="Proteomes" id="UP000049828">
    <property type="component" value="Unassembled WGS sequence"/>
</dbReference>
<dbReference type="Proteomes" id="UP000285820">
    <property type="component" value="Unassembled WGS sequence"/>
</dbReference>
<dbReference type="InterPro" id="IPR036388">
    <property type="entry name" value="WH-like_DNA-bd_sf"/>
</dbReference>
<organism evidence="5 10">
    <name type="scientific">Roseburia inulinivorans</name>
    <dbReference type="NCBI Taxonomy" id="360807"/>
    <lineage>
        <taxon>Bacteria</taxon>
        <taxon>Bacillati</taxon>
        <taxon>Bacillota</taxon>
        <taxon>Clostridia</taxon>
        <taxon>Lachnospirales</taxon>
        <taxon>Lachnospiraceae</taxon>
        <taxon>Roseburia</taxon>
    </lineage>
</organism>
<dbReference type="EMBL" id="QRHP01000002">
    <property type="protein sequence ID" value="RHF86678.1"/>
    <property type="molecule type" value="Genomic_DNA"/>
</dbReference>
<dbReference type="InterPro" id="IPR005650">
    <property type="entry name" value="BlaI_family"/>
</dbReference>
<dbReference type="GO" id="GO:0045892">
    <property type="term" value="P:negative regulation of DNA-templated transcription"/>
    <property type="evidence" value="ECO:0007669"/>
    <property type="project" value="InterPro"/>
</dbReference>
<comment type="similarity">
    <text evidence="1">Belongs to the BlaI transcriptional regulatory family.</text>
</comment>
<gene>
    <name evidence="6" type="primary">blaI_2</name>
    <name evidence="9" type="ORF">DW654_03640</name>
    <name evidence="8" type="ORF">DW813_00690</name>
    <name evidence="7" type="ORF">DWY29_04850</name>
    <name evidence="6" type="ORF">ERS852392_00269</name>
    <name evidence="5" type="ORF">RIL183_32241</name>
</gene>
<dbReference type="Gene3D" id="1.10.10.10">
    <property type="entry name" value="Winged helix-like DNA-binding domain superfamily/Winged helix DNA-binding domain"/>
    <property type="match status" value="1"/>
</dbReference>
<evidence type="ECO:0000313" key="6">
    <source>
        <dbReference type="EMBL" id="CUN40013.1"/>
    </source>
</evidence>
<dbReference type="OrthoDB" id="9795583at2"/>
<reference evidence="12 13" key="3">
    <citation type="submission" date="2018-08" db="EMBL/GenBank/DDBJ databases">
        <title>A genome reference for cultivated species of the human gut microbiota.</title>
        <authorList>
            <person name="Zou Y."/>
            <person name="Xue W."/>
            <person name="Luo G."/>
        </authorList>
    </citation>
    <scope>NUCLEOTIDE SEQUENCE [LARGE SCALE GENOMIC DNA]</scope>
    <source>
        <strain evidence="7 14">AF24-4</strain>
        <strain evidence="9 13">AM23-23AC</strain>
        <strain evidence="8 12">AM32-8LB</strain>
    </source>
</reference>
<dbReference type="RefSeq" id="WP_021922937.1">
    <property type="nucleotide sequence ID" value="NZ_CAKZTK010000011.1"/>
</dbReference>
<evidence type="ECO:0000313" key="11">
    <source>
        <dbReference type="Proteomes" id="UP000095395"/>
    </source>
</evidence>
<dbReference type="Proteomes" id="UP000283701">
    <property type="component" value="Unassembled WGS sequence"/>
</dbReference>
<dbReference type="STRING" id="360807.ERS852392_00269"/>
<dbReference type="Proteomes" id="UP000095395">
    <property type="component" value="Unassembled WGS sequence"/>
</dbReference>
<dbReference type="GO" id="GO:0003677">
    <property type="term" value="F:DNA binding"/>
    <property type="evidence" value="ECO:0007669"/>
    <property type="project" value="UniProtKB-KW"/>
</dbReference>
<evidence type="ECO:0000313" key="10">
    <source>
        <dbReference type="Proteomes" id="UP000049828"/>
    </source>
</evidence>
<dbReference type="InterPro" id="IPR036390">
    <property type="entry name" value="WH_DNA-bd_sf"/>
</dbReference>
<evidence type="ECO:0000313" key="9">
    <source>
        <dbReference type="EMBL" id="RHF86678.1"/>
    </source>
</evidence>
<dbReference type="AlphaFoldDB" id="A0A0M6X110"/>
<evidence type="ECO:0000313" key="14">
    <source>
        <dbReference type="Proteomes" id="UP000285820"/>
    </source>
</evidence>
<evidence type="ECO:0000313" key="8">
    <source>
        <dbReference type="EMBL" id="RHD06422.1"/>
    </source>
</evidence>
<proteinExistence type="inferred from homology"/>
<name>A0A0M6X110_9FIRM</name>
<dbReference type="EMBL" id="QSIQ01000001">
    <property type="protein sequence ID" value="RHD06422.1"/>
    <property type="molecule type" value="Genomic_DNA"/>
</dbReference>
<reference evidence="10" key="2">
    <citation type="submission" date="2015-05" db="EMBL/GenBank/DDBJ databases">
        <authorList>
            <consortium name="Pathogen Informatics"/>
        </authorList>
    </citation>
    <scope>NUCLEOTIDE SEQUENCE [LARGE SCALE GENOMIC DNA]</scope>
    <source>
        <strain evidence="6 11">2789STDY5608835</strain>
        <strain evidence="10">L1-83</strain>
    </source>
</reference>